<feature type="domain" description="Major facilitator superfamily (MFS) profile" evidence="6">
    <location>
        <begin position="25"/>
        <end position="437"/>
    </location>
</feature>
<dbReference type="PROSITE" id="PS00216">
    <property type="entry name" value="SUGAR_TRANSPORT_1"/>
    <property type="match status" value="1"/>
</dbReference>
<evidence type="ECO:0000256" key="2">
    <source>
        <dbReference type="ARBA" id="ARBA00022692"/>
    </source>
</evidence>
<evidence type="ECO:0000256" key="3">
    <source>
        <dbReference type="ARBA" id="ARBA00022989"/>
    </source>
</evidence>
<dbReference type="Gene3D" id="1.20.1250.20">
    <property type="entry name" value="MFS general substrate transporter like domains"/>
    <property type="match status" value="1"/>
</dbReference>
<reference evidence="7" key="1">
    <citation type="submission" date="2020-05" db="UniProtKB">
        <authorList>
            <consortium name="EnsemblMetazoa"/>
        </authorList>
    </citation>
    <scope>IDENTIFICATION</scope>
    <source>
        <strain evidence="7">BB02</strain>
    </source>
</reference>
<evidence type="ECO:0000256" key="1">
    <source>
        <dbReference type="ARBA" id="ARBA00004141"/>
    </source>
</evidence>
<evidence type="ECO:0000313" key="8">
    <source>
        <dbReference type="Proteomes" id="UP000076420"/>
    </source>
</evidence>
<keyword evidence="4 5" id="KW-0472">Membrane</keyword>
<feature type="transmembrane region" description="Helical" evidence="5">
    <location>
        <begin position="20"/>
        <end position="38"/>
    </location>
</feature>
<dbReference type="VEuPathDB" id="VectorBase:BGLB013040"/>
<dbReference type="GO" id="GO:0016020">
    <property type="term" value="C:membrane"/>
    <property type="evidence" value="ECO:0007669"/>
    <property type="project" value="UniProtKB-SubCell"/>
</dbReference>
<dbReference type="PROSITE" id="PS50850">
    <property type="entry name" value="MFS"/>
    <property type="match status" value="1"/>
</dbReference>
<feature type="transmembrane region" description="Helical" evidence="5">
    <location>
        <begin position="366"/>
        <end position="386"/>
    </location>
</feature>
<name>A0A2C9K4G6_BIOGL</name>
<sequence>MEQDESRFDDVFRSLKWNGFYQMSRCLVLLLSSVILAFNQLSIIFIGNVPGYQCRELQILNVTVDNVTLDVLSDANHSSYNVTYNQCSIDVKNATDVILSTDCKGYEYDDDVSKSFVSEWDLVCEKEIMSDNVQVFYMLGEIVASLFLSQLSDNYGRKPTLVWCGVLSLITSGICSFPPNLVFLIAFKFLTGVFLTTSTNSAYTLLTEMMPTDFRAVPETIKAFFYLTAMLITCLIAFLIKDWHWVQMTLALLSTYVLMLHWFTDESIIWLCTTKKYTQAEETIRKIARINQVDPREALQAMRKSADEENCESQHLIAGNTTHWLDFVRNKNLLKLLLISSLLRFVATVGNHGLVFTSASLTENFYLGYSLGTLVEYPATLLFYLVVNRLGRKKCVYIFHYIAGTVLVFSSLLLMPFADTEIWFSESGDGIDGFQRH</sequence>
<comment type="subcellular location">
    <subcellularLocation>
        <location evidence="1">Membrane</location>
        <topology evidence="1">Multi-pass membrane protein</topology>
    </subcellularLocation>
</comment>
<dbReference type="SUPFAM" id="SSF103473">
    <property type="entry name" value="MFS general substrate transporter"/>
    <property type="match status" value="1"/>
</dbReference>
<keyword evidence="3 5" id="KW-1133">Transmembrane helix</keyword>
<dbReference type="EnsemblMetazoa" id="BGLB013040-RB">
    <property type="protein sequence ID" value="BGLB013040-PB"/>
    <property type="gene ID" value="BGLB013040"/>
</dbReference>
<dbReference type="InterPro" id="IPR005829">
    <property type="entry name" value="Sugar_transporter_CS"/>
</dbReference>
<dbReference type="InterPro" id="IPR036259">
    <property type="entry name" value="MFS_trans_sf"/>
</dbReference>
<keyword evidence="2 5" id="KW-0812">Transmembrane</keyword>
<feature type="transmembrane region" description="Helical" evidence="5">
    <location>
        <begin position="333"/>
        <end position="354"/>
    </location>
</feature>
<organism evidence="7 8">
    <name type="scientific">Biomphalaria glabrata</name>
    <name type="common">Bloodfluke planorb</name>
    <name type="synonym">Freshwater snail</name>
    <dbReference type="NCBI Taxonomy" id="6526"/>
    <lineage>
        <taxon>Eukaryota</taxon>
        <taxon>Metazoa</taxon>
        <taxon>Spiralia</taxon>
        <taxon>Lophotrochozoa</taxon>
        <taxon>Mollusca</taxon>
        <taxon>Gastropoda</taxon>
        <taxon>Heterobranchia</taxon>
        <taxon>Euthyneura</taxon>
        <taxon>Panpulmonata</taxon>
        <taxon>Hygrophila</taxon>
        <taxon>Lymnaeoidea</taxon>
        <taxon>Planorbidae</taxon>
        <taxon>Biomphalaria</taxon>
    </lineage>
</organism>
<feature type="transmembrane region" description="Helical" evidence="5">
    <location>
        <begin position="160"/>
        <end position="179"/>
    </location>
</feature>
<dbReference type="VEuPathDB" id="VectorBase:BGLAX_028048"/>
<dbReference type="OrthoDB" id="6154409at2759"/>
<feature type="transmembrane region" description="Helical" evidence="5">
    <location>
        <begin position="398"/>
        <end position="418"/>
    </location>
</feature>
<feature type="transmembrane region" description="Helical" evidence="5">
    <location>
        <begin position="223"/>
        <end position="240"/>
    </location>
</feature>
<proteinExistence type="predicted"/>
<feature type="transmembrane region" description="Helical" evidence="5">
    <location>
        <begin position="246"/>
        <end position="263"/>
    </location>
</feature>
<dbReference type="AlphaFoldDB" id="A0A2C9K4G6"/>
<dbReference type="KEGG" id="bgt:106050905"/>
<dbReference type="Proteomes" id="UP000076420">
    <property type="component" value="Unassembled WGS sequence"/>
</dbReference>
<protein>
    <recommendedName>
        <fullName evidence="6">Major facilitator superfamily (MFS) profile domain-containing protein</fullName>
    </recommendedName>
</protein>
<dbReference type="GO" id="GO:0022857">
    <property type="term" value="F:transmembrane transporter activity"/>
    <property type="evidence" value="ECO:0007669"/>
    <property type="project" value="InterPro"/>
</dbReference>
<feature type="transmembrane region" description="Helical" evidence="5">
    <location>
        <begin position="185"/>
        <end position="203"/>
    </location>
</feature>
<dbReference type="STRING" id="6526.A0A2C9K4G6"/>
<evidence type="ECO:0000259" key="6">
    <source>
        <dbReference type="PROSITE" id="PS50850"/>
    </source>
</evidence>
<evidence type="ECO:0000313" key="7">
    <source>
        <dbReference type="EnsemblMetazoa" id="BGLB013040-PB"/>
    </source>
</evidence>
<dbReference type="InterPro" id="IPR005828">
    <property type="entry name" value="MFS_sugar_transport-like"/>
</dbReference>
<dbReference type="Pfam" id="PF00083">
    <property type="entry name" value="Sugar_tr"/>
    <property type="match status" value="1"/>
</dbReference>
<dbReference type="PANTHER" id="PTHR24064">
    <property type="entry name" value="SOLUTE CARRIER FAMILY 22 MEMBER"/>
    <property type="match status" value="1"/>
</dbReference>
<evidence type="ECO:0000256" key="5">
    <source>
        <dbReference type="SAM" id="Phobius"/>
    </source>
</evidence>
<dbReference type="InterPro" id="IPR020846">
    <property type="entry name" value="MFS_dom"/>
</dbReference>
<evidence type="ECO:0000256" key="4">
    <source>
        <dbReference type="ARBA" id="ARBA00023136"/>
    </source>
</evidence>
<gene>
    <name evidence="7" type="primary">106050905</name>
</gene>
<accession>A0A2C9K4G6</accession>